<organism evidence="7 8">
    <name type="scientific">Verticillium longisporum</name>
    <name type="common">Verticillium dahliae var. longisporum</name>
    <dbReference type="NCBI Taxonomy" id="100787"/>
    <lineage>
        <taxon>Eukaryota</taxon>
        <taxon>Fungi</taxon>
        <taxon>Dikarya</taxon>
        <taxon>Ascomycota</taxon>
        <taxon>Pezizomycotina</taxon>
        <taxon>Sordariomycetes</taxon>
        <taxon>Hypocreomycetidae</taxon>
        <taxon>Glomerellales</taxon>
        <taxon>Plectosphaerellaceae</taxon>
        <taxon>Verticillium</taxon>
    </lineage>
</organism>
<evidence type="ECO:0000256" key="5">
    <source>
        <dbReference type="SAM" id="MobiDB-lite"/>
    </source>
</evidence>
<dbReference type="GO" id="GO:0005743">
    <property type="term" value="C:mitochondrial inner membrane"/>
    <property type="evidence" value="ECO:0007669"/>
    <property type="project" value="UniProtKB-SubCell"/>
</dbReference>
<name>A0A0G4M0R1_VERLO</name>
<keyword evidence="4 6" id="KW-0472">Membrane</keyword>
<dbReference type="SUPFAM" id="SSF47661">
    <property type="entry name" value="t-snare proteins"/>
    <property type="match status" value="1"/>
</dbReference>
<evidence type="ECO:0000256" key="3">
    <source>
        <dbReference type="ARBA" id="ARBA00023128"/>
    </source>
</evidence>
<keyword evidence="3" id="KW-0496">Mitochondrion</keyword>
<keyword evidence="6" id="KW-1133">Transmembrane helix</keyword>
<dbReference type="InterPro" id="IPR010989">
    <property type="entry name" value="SNARE"/>
</dbReference>
<sequence>MWRDRTNLYISYRQSYAHHPTKRTKYTSSGPGGGNAFSDNYATASGSEDTRGLLSAGAFEDDGDAVIEMDLLPPRWADISDEITDLLADIARRSQTLERLHQKHVLPGFDDEDAKKAEEREIEHLTQKITRGFHDCHGCIQRIERMVKEAKHAGTISQGEETMAKNIQISLASRVQDASALFRKKQSAYLKKLRGMSSLGGFTPVGERSSTPQPGSSSYADPDITDRTPRYLFDKMALVNARNKVPEHQVFYQNAYKNHQRLWKINPRSKFLMVPYLALLWGGFAGSVYMGVRKVAGHNTWLGEN</sequence>
<keyword evidence="6" id="KW-0812">Transmembrane</keyword>
<evidence type="ECO:0000256" key="6">
    <source>
        <dbReference type="SAM" id="Phobius"/>
    </source>
</evidence>
<dbReference type="STRING" id="100787.A0A0G4M0R1"/>
<accession>A0A0G4M0R1</accession>
<feature type="transmembrane region" description="Helical" evidence="6">
    <location>
        <begin position="271"/>
        <end position="292"/>
    </location>
</feature>
<dbReference type="AlphaFoldDB" id="A0A0G4M0R1"/>
<keyword evidence="2" id="KW-0999">Mitochondrion inner membrane</keyword>
<evidence type="ECO:0008006" key="9">
    <source>
        <dbReference type="Google" id="ProtNLM"/>
    </source>
</evidence>
<evidence type="ECO:0000256" key="1">
    <source>
        <dbReference type="ARBA" id="ARBA00004273"/>
    </source>
</evidence>
<dbReference type="GO" id="GO:0016192">
    <property type="term" value="P:vesicle-mediated transport"/>
    <property type="evidence" value="ECO:0007669"/>
    <property type="project" value="InterPro"/>
</dbReference>
<gene>
    <name evidence="7" type="ORF">BN1708_014816</name>
</gene>
<feature type="compositionally biased region" description="Polar residues" evidence="5">
    <location>
        <begin position="208"/>
        <end position="219"/>
    </location>
</feature>
<evidence type="ECO:0000313" key="8">
    <source>
        <dbReference type="Proteomes" id="UP000044602"/>
    </source>
</evidence>
<dbReference type="Gene3D" id="1.20.58.70">
    <property type="match status" value="1"/>
</dbReference>
<dbReference type="InterPro" id="IPR039297">
    <property type="entry name" value="COX7a"/>
</dbReference>
<evidence type="ECO:0000313" key="7">
    <source>
        <dbReference type="EMBL" id="CRK27435.1"/>
    </source>
</evidence>
<reference evidence="7 8" key="1">
    <citation type="submission" date="2015-05" db="EMBL/GenBank/DDBJ databases">
        <authorList>
            <person name="Wang D.B."/>
            <person name="Wang M."/>
        </authorList>
    </citation>
    <scope>NUCLEOTIDE SEQUENCE [LARGE SCALE GENOMIC DNA]</scope>
    <source>
        <strain evidence="7">VL1</strain>
    </source>
</reference>
<comment type="subcellular location">
    <subcellularLocation>
        <location evidence="1">Mitochondrion inner membrane</location>
    </subcellularLocation>
</comment>
<dbReference type="Pfam" id="PF02238">
    <property type="entry name" value="COX7a"/>
    <property type="match status" value="1"/>
</dbReference>
<proteinExistence type="predicted"/>
<evidence type="ECO:0000256" key="2">
    <source>
        <dbReference type="ARBA" id="ARBA00022792"/>
    </source>
</evidence>
<feature type="region of interest" description="Disordered" evidence="5">
    <location>
        <begin position="201"/>
        <end position="226"/>
    </location>
</feature>
<evidence type="ECO:0000256" key="4">
    <source>
        <dbReference type="ARBA" id="ARBA00023136"/>
    </source>
</evidence>
<protein>
    <recommendedName>
        <fullName evidence="9">Syntaxin N-terminal domain-containing protein</fullName>
    </recommendedName>
</protein>
<dbReference type="Proteomes" id="UP000044602">
    <property type="component" value="Unassembled WGS sequence"/>
</dbReference>
<keyword evidence="8" id="KW-1185">Reference proteome</keyword>
<dbReference type="EMBL" id="CVQH01020407">
    <property type="protein sequence ID" value="CRK27435.1"/>
    <property type="molecule type" value="Genomic_DNA"/>
</dbReference>